<dbReference type="RefSeq" id="WP_121152315.1">
    <property type="nucleotide sequence ID" value="NZ_CP032829.1"/>
</dbReference>
<dbReference type="AlphaFoldDB" id="A0A494T9P9"/>
<dbReference type="OrthoDB" id="7173678at2"/>
<proteinExistence type="predicted"/>
<dbReference type="GO" id="GO:0003677">
    <property type="term" value="F:DNA binding"/>
    <property type="evidence" value="ECO:0007669"/>
    <property type="project" value="UniProtKB-KW"/>
</dbReference>
<dbReference type="KEGG" id="spha:D3Y57_06560"/>
<evidence type="ECO:0000313" key="1">
    <source>
        <dbReference type="EMBL" id="AYJ85690.1"/>
    </source>
</evidence>
<keyword evidence="2" id="KW-1185">Reference proteome</keyword>
<accession>A0A494T9P9</accession>
<dbReference type="Proteomes" id="UP000276254">
    <property type="component" value="Chromosome"/>
</dbReference>
<keyword evidence="1" id="KW-0238">DNA-binding</keyword>
<protein>
    <submittedName>
        <fullName evidence="1">AbrB/MazE/SpoVT family DNA-binding domain-containing protein</fullName>
    </submittedName>
</protein>
<reference evidence="1 2" key="1">
    <citation type="submission" date="2018-09" db="EMBL/GenBank/DDBJ databases">
        <title>Sphingomonas peninsula sp. nov., isolated from fildes peninsula, Antarctic soil.</title>
        <authorList>
            <person name="Yingchao G."/>
        </authorList>
    </citation>
    <scope>NUCLEOTIDE SEQUENCE [LARGE SCALE GENOMIC DNA]</scope>
    <source>
        <strain evidence="1 2">YZ-8</strain>
    </source>
</reference>
<gene>
    <name evidence="1" type="ORF">D3Y57_06560</name>
</gene>
<sequence length="97" mass="10570">MGEEYLGKTFKSGNSVALRLPKGLGIPEGTEVRLVKEAPMSFRVEPAVAPKRKIDVSGFAGKVPWLKPLPRELREFEERPSTIAAREAAAHEAAAKT</sequence>
<evidence type="ECO:0000313" key="2">
    <source>
        <dbReference type="Proteomes" id="UP000276254"/>
    </source>
</evidence>
<name>A0A494T9P9_SPHPE</name>
<dbReference type="EMBL" id="CP032829">
    <property type="protein sequence ID" value="AYJ85690.1"/>
    <property type="molecule type" value="Genomic_DNA"/>
</dbReference>
<organism evidence="1 2">
    <name type="scientific">Sphingomonas paeninsulae</name>
    <dbReference type="NCBI Taxonomy" id="2319844"/>
    <lineage>
        <taxon>Bacteria</taxon>
        <taxon>Pseudomonadati</taxon>
        <taxon>Pseudomonadota</taxon>
        <taxon>Alphaproteobacteria</taxon>
        <taxon>Sphingomonadales</taxon>
        <taxon>Sphingomonadaceae</taxon>
        <taxon>Sphingomonas</taxon>
    </lineage>
</organism>